<reference evidence="1" key="2">
    <citation type="journal article" date="2024" name="Environ. Microbiol.">
        <title>Genome analysis and description of Tunturibacter gen. nov. expands the diversity of Terriglobia in tundra soils.</title>
        <authorList>
            <person name="Messyasz A."/>
            <person name="Mannisto M.K."/>
            <person name="Kerkhof L.J."/>
            <person name="Haggblom M.M."/>
        </authorList>
    </citation>
    <scope>NUCLEOTIDE SEQUENCE</scope>
    <source>
        <strain evidence="1">X5P6</strain>
    </source>
</reference>
<dbReference type="AlphaFoldDB" id="A0AAU7ZM85"/>
<dbReference type="EMBL" id="CP132942">
    <property type="protein sequence ID" value="XCB32332.1"/>
    <property type="molecule type" value="Genomic_DNA"/>
</dbReference>
<sequence length="406" mass="44659">MKRSGTADLPLHGGRVPPWLASRMTELGTAIAEQVILNYGQSEFLTRLSDPFWFQAYGAVMGMDWHSSGITTSVLGALKRGMNPRFSELGLMVCGGRGRHSVRTPDELRAFSQKTGLDGDALARTSRLTARIDNNAVADGFQLYLHSFVITQSGEWAVVQQGMNPDSHLARRYHWHSASVRDFVSAPHTAIVGQPQGEILNLVDVRARKAQSALLTIARGPVPSALNDARKLIMPMHHDVRAENVDLKRLGAVLAVAHEQELRDFSSLLLVEGLGPRTLQSLALVAEVVHGAPARFSDPARFSFAHGGKDGHPFPVTLKTYDDSLGVLRRCLEAARLGHTEKLEGFARLDRLTRKVEEECEPLTDFDAAIRHERATSPLLGGRTVFDDEMPKKRIFPAPQLNLFGS</sequence>
<reference evidence="1" key="1">
    <citation type="submission" date="2023-08" db="EMBL/GenBank/DDBJ databases">
        <authorList>
            <person name="Messyasz A."/>
            <person name="Mannisto M.K."/>
            <person name="Kerkhof L.J."/>
            <person name="Haggblom M."/>
        </authorList>
    </citation>
    <scope>NUCLEOTIDE SEQUENCE</scope>
    <source>
        <strain evidence="1">X5P6</strain>
    </source>
</reference>
<evidence type="ECO:0000313" key="1">
    <source>
        <dbReference type="EMBL" id="XCB32332.1"/>
    </source>
</evidence>
<protein>
    <submittedName>
        <fullName evidence="1">DUF763 domain-containing protein</fullName>
    </submittedName>
</protein>
<organism evidence="1">
    <name type="scientific">Tunturiibacter psychrotolerans</name>
    <dbReference type="NCBI Taxonomy" id="3069686"/>
    <lineage>
        <taxon>Bacteria</taxon>
        <taxon>Pseudomonadati</taxon>
        <taxon>Acidobacteriota</taxon>
        <taxon>Terriglobia</taxon>
        <taxon>Terriglobales</taxon>
        <taxon>Acidobacteriaceae</taxon>
        <taxon>Tunturiibacter</taxon>
    </lineage>
</organism>
<name>A0AAU7ZM85_9BACT</name>
<dbReference type="PANTHER" id="PTHR38597:SF1">
    <property type="entry name" value="BLL3834 PROTEIN"/>
    <property type="match status" value="1"/>
</dbReference>
<dbReference type="Pfam" id="PF05559">
    <property type="entry name" value="DUF763"/>
    <property type="match status" value="1"/>
</dbReference>
<dbReference type="KEGG" id="tpsc:RBB77_18090"/>
<proteinExistence type="predicted"/>
<gene>
    <name evidence="1" type="ORF">RBB77_18090</name>
</gene>
<accession>A0AAU7ZM85</accession>
<dbReference type="PANTHER" id="PTHR38597">
    <property type="entry name" value="BLL3834 PROTEIN"/>
    <property type="match status" value="1"/>
</dbReference>
<dbReference type="InterPro" id="IPR008482">
    <property type="entry name" value="DUF763"/>
</dbReference>
<dbReference type="RefSeq" id="WP_353063174.1">
    <property type="nucleotide sequence ID" value="NZ_CP132942.1"/>
</dbReference>